<dbReference type="RefSeq" id="WP_044181318.1">
    <property type="nucleotide sequence ID" value="NZ_CABKSF010000003.1"/>
</dbReference>
<proteinExistence type="predicted"/>
<dbReference type="EMBL" id="CACRTZ010000029">
    <property type="protein sequence ID" value="VYU48257.1"/>
    <property type="molecule type" value="Genomic_DNA"/>
</dbReference>
<organism evidence="1">
    <name type="scientific">Phytobacter massiliensis</name>
    <dbReference type="NCBI Taxonomy" id="1485952"/>
    <lineage>
        <taxon>Bacteria</taxon>
        <taxon>Pseudomonadati</taxon>
        <taxon>Pseudomonadota</taxon>
        <taxon>Gammaproteobacteria</taxon>
        <taxon>Enterobacterales</taxon>
        <taxon>Enterobacteriaceae</taxon>
        <taxon>Phytobacter</taxon>
    </lineage>
</organism>
<protein>
    <recommendedName>
        <fullName evidence="2">DUF2170 family protein</fullName>
    </recommendedName>
</protein>
<dbReference type="AlphaFoldDB" id="A0A6N3F851"/>
<dbReference type="Pfam" id="PF09938">
    <property type="entry name" value="DUF2170"/>
    <property type="match status" value="1"/>
</dbReference>
<accession>A0A6N3F851</accession>
<gene>
    <name evidence="1" type="ORF">EMLFYP7_02539</name>
</gene>
<sequence length="134" mass="15196">MAWTYSSLTEALQTLPQLNIAIHNTDESLIIEMRDYGDLQLHLLLTTRQIIVETYICPLSTIPRQAELNHFLLRHQKILPLTSVGISQVQNEDYYIAFGALSLNSTLEDIALEIATLAENALDIAEVMDDYIHQ</sequence>
<dbReference type="OrthoDB" id="7677665at2"/>
<reference evidence="1" key="1">
    <citation type="submission" date="2019-11" db="EMBL/GenBank/DDBJ databases">
        <authorList>
            <person name="Feng L."/>
        </authorList>
    </citation>
    <scope>NUCLEOTIDE SEQUENCE</scope>
    <source>
        <strain evidence="1">EMassiliensisLFYP7</strain>
    </source>
</reference>
<evidence type="ECO:0008006" key="2">
    <source>
        <dbReference type="Google" id="ProtNLM"/>
    </source>
</evidence>
<evidence type="ECO:0000313" key="1">
    <source>
        <dbReference type="EMBL" id="VYU48257.1"/>
    </source>
</evidence>
<name>A0A6N3F851_9ENTR</name>
<dbReference type="InterPro" id="IPR019231">
    <property type="entry name" value="DUF2170"/>
</dbReference>